<feature type="binding site" evidence="8">
    <location>
        <begin position="143"/>
        <end position="145"/>
    </location>
    <ligand>
        <name>S-adenosyl-L-methionine</name>
        <dbReference type="ChEBI" id="CHEBI:59789"/>
    </ligand>
</feature>
<dbReference type="GO" id="GO:0016840">
    <property type="term" value="F:carbon-nitrogen lyase activity"/>
    <property type="evidence" value="ECO:0007669"/>
    <property type="project" value="UniProtKB-UniRule"/>
</dbReference>
<dbReference type="InterPro" id="IPR007197">
    <property type="entry name" value="rSAM"/>
</dbReference>
<dbReference type="CDD" id="cd01335">
    <property type="entry name" value="Radical_SAM"/>
    <property type="match status" value="1"/>
</dbReference>
<sequence length="247" mass="26800">MTLPARSQDPAAPLPDELPLAEAFGPTLQGEGPAAGRPAWFIRFGGCNLSCSWCDSAYTWDSSRYQLREEIRHTPVEKIDQAVPDGALVVLTGGEPLLQQDASAWSRLLDGLRRRGCTLHVETNGTIAPNDRTRELVETFIVSPKLTNAGPHRGRQDPALNPGWAAAARDGQAHLKVVCASAEDVETAVGLARDHGWPQRQVWVMPEGTTVDALNARWPAIADAAARHGINATHRLHVLAWGDKRGH</sequence>
<dbReference type="HAMAP" id="MF_00917">
    <property type="entry name" value="QueE"/>
    <property type="match status" value="1"/>
</dbReference>
<name>A0A1V0UFX3_STRVN</name>
<dbReference type="PANTHER" id="PTHR42836:SF1">
    <property type="entry name" value="7-CARBOXY-7-DEAZAGUANINE SYNTHASE"/>
    <property type="match status" value="1"/>
</dbReference>
<dbReference type="SFLD" id="SFLDS00029">
    <property type="entry name" value="Radical_SAM"/>
    <property type="match status" value="1"/>
</dbReference>
<dbReference type="GO" id="GO:0051539">
    <property type="term" value="F:4 iron, 4 sulfur cluster binding"/>
    <property type="evidence" value="ECO:0007669"/>
    <property type="project" value="UniProtKB-UniRule"/>
</dbReference>
<dbReference type="STRING" id="1935.B1H20_22620"/>
<dbReference type="InterPro" id="IPR013785">
    <property type="entry name" value="Aldolase_TIM"/>
</dbReference>
<evidence type="ECO:0000256" key="1">
    <source>
        <dbReference type="ARBA" id="ARBA00022485"/>
    </source>
</evidence>
<dbReference type="UniPathway" id="UPA00391"/>
<protein>
    <recommendedName>
        <fullName evidence="8">7-carboxy-7-deazaguanine synthase</fullName>
        <shortName evidence="8">CDG synthase</shortName>
        <ecNumber evidence="8">4.3.99.3</ecNumber>
    </recommendedName>
    <alternativeName>
        <fullName evidence="8">Queuosine biosynthesis protein QueE</fullName>
    </alternativeName>
</protein>
<comment type="subunit">
    <text evidence="8">Homodimer.</text>
</comment>
<organism evidence="10 11">
    <name type="scientific">Streptomyces violaceoruber</name>
    <dbReference type="NCBI Taxonomy" id="1935"/>
    <lineage>
        <taxon>Bacteria</taxon>
        <taxon>Bacillati</taxon>
        <taxon>Actinomycetota</taxon>
        <taxon>Actinomycetes</taxon>
        <taxon>Kitasatosporales</taxon>
        <taxon>Streptomycetaceae</taxon>
        <taxon>Streptomyces</taxon>
        <taxon>Streptomyces violaceoruber group</taxon>
    </lineage>
</organism>
<keyword evidence="6 8" id="KW-0411">Iron-sulfur</keyword>
<evidence type="ECO:0000313" key="10">
    <source>
        <dbReference type="EMBL" id="ARF63862.1"/>
    </source>
</evidence>
<dbReference type="GO" id="GO:0008616">
    <property type="term" value="P:tRNA queuosine(34) biosynthetic process"/>
    <property type="evidence" value="ECO:0007669"/>
    <property type="project" value="UniProtKB-UniRule"/>
</dbReference>
<comment type="cofactor">
    <cofactor evidence="8">
        <name>Mg(2+)</name>
        <dbReference type="ChEBI" id="CHEBI:18420"/>
    </cofactor>
</comment>
<feature type="binding site" evidence="8">
    <location>
        <position position="92"/>
    </location>
    <ligand>
        <name>substrate</name>
    </ligand>
</feature>
<keyword evidence="2 8" id="KW-0949">S-adenosyl-L-methionine</keyword>
<dbReference type="GO" id="GO:1904047">
    <property type="term" value="F:S-adenosyl-L-methionine binding"/>
    <property type="evidence" value="ECO:0007669"/>
    <property type="project" value="UniProtKB-UniRule"/>
</dbReference>
<dbReference type="AlphaFoldDB" id="A0A1V0UFX3"/>
<keyword evidence="7 8" id="KW-0456">Lyase</keyword>
<dbReference type="InterPro" id="IPR058240">
    <property type="entry name" value="rSAM_sf"/>
</dbReference>
<dbReference type="Proteomes" id="UP000192445">
    <property type="component" value="Chromosome"/>
</dbReference>
<dbReference type="SUPFAM" id="SSF102114">
    <property type="entry name" value="Radical SAM enzymes"/>
    <property type="match status" value="1"/>
</dbReference>
<evidence type="ECO:0000256" key="2">
    <source>
        <dbReference type="ARBA" id="ARBA00022691"/>
    </source>
</evidence>
<evidence type="ECO:0000313" key="11">
    <source>
        <dbReference type="Proteomes" id="UP000192445"/>
    </source>
</evidence>
<evidence type="ECO:0000256" key="3">
    <source>
        <dbReference type="ARBA" id="ARBA00022723"/>
    </source>
</evidence>
<comment type="catalytic activity">
    <reaction evidence="8">
        <text>6-carboxy-5,6,7,8-tetrahydropterin + H(+) = 7-carboxy-7-carbaguanine + NH4(+)</text>
        <dbReference type="Rhea" id="RHEA:27974"/>
        <dbReference type="ChEBI" id="CHEBI:15378"/>
        <dbReference type="ChEBI" id="CHEBI:28938"/>
        <dbReference type="ChEBI" id="CHEBI:61032"/>
        <dbReference type="ChEBI" id="CHEBI:61036"/>
        <dbReference type="EC" id="4.3.99.3"/>
    </reaction>
</comment>
<feature type="binding site" evidence="8">
    <location>
        <begin position="53"/>
        <end position="55"/>
    </location>
    <ligand>
        <name>S-adenosyl-L-methionine</name>
        <dbReference type="ChEBI" id="CHEBI:59789"/>
    </ligand>
</feature>
<keyword evidence="3 8" id="KW-0479">Metal-binding</keyword>
<gene>
    <name evidence="8" type="primary">queE</name>
    <name evidence="10" type="ORF">B1H20_22620</name>
</gene>
<keyword evidence="1 8" id="KW-0004">4Fe-4S</keyword>
<accession>A0A1V0UFX3</accession>
<evidence type="ECO:0000256" key="6">
    <source>
        <dbReference type="ARBA" id="ARBA00023014"/>
    </source>
</evidence>
<dbReference type="EMBL" id="CP020570">
    <property type="protein sequence ID" value="ARF63862.1"/>
    <property type="molecule type" value="Genomic_DNA"/>
</dbReference>
<feature type="binding site" evidence="8">
    <location>
        <position position="51"/>
    </location>
    <ligand>
        <name>[4Fe-4S] cluster</name>
        <dbReference type="ChEBI" id="CHEBI:49883"/>
        <note>4Fe-4S-S-AdoMet</note>
    </ligand>
</feature>
<dbReference type="GO" id="GO:0000287">
    <property type="term" value="F:magnesium ion binding"/>
    <property type="evidence" value="ECO:0007669"/>
    <property type="project" value="UniProtKB-UniRule"/>
</dbReference>
<reference evidence="10 11" key="1">
    <citation type="submission" date="2017-03" db="EMBL/GenBank/DDBJ databases">
        <title>Complete Genome Sequence of a natural compounds producer, Streptomyces violaceus S21.</title>
        <authorList>
            <person name="Zhong C."/>
            <person name="Zhao Z."/>
            <person name="Fu J."/>
            <person name="Zong G."/>
            <person name="Qin R."/>
            <person name="Cao G."/>
        </authorList>
    </citation>
    <scope>NUCLEOTIDE SEQUENCE [LARGE SCALE GENOMIC DNA]</scope>
    <source>
        <strain evidence="10 11">S21</strain>
    </source>
</reference>
<dbReference type="Pfam" id="PF04055">
    <property type="entry name" value="Radical_SAM"/>
    <property type="match status" value="1"/>
</dbReference>
<dbReference type="OrthoDB" id="9782387at2"/>
<evidence type="ECO:0000256" key="4">
    <source>
        <dbReference type="ARBA" id="ARBA00022842"/>
    </source>
</evidence>
<proteinExistence type="inferred from homology"/>
<keyword evidence="4 8" id="KW-0460">Magnesium</keyword>
<dbReference type="PANTHER" id="PTHR42836">
    <property type="entry name" value="7-CARBOXY-7-DEAZAGUANINE SYNTHASE"/>
    <property type="match status" value="1"/>
</dbReference>
<evidence type="ECO:0000259" key="9">
    <source>
        <dbReference type="PROSITE" id="PS51918"/>
    </source>
</evidence>
<dbReference type="EC" id="4.3.99.3" evidence="8"/>
<feature type="binding site" evidence="8">
    <location>
        <position position="43"/>
    </location>
    <ligand>
        <name>substrate</name>
    </ligand>
</feature>
<keyword evidence="5 8" id="KW-0408">Iron</keyword>
<keyword evidence="8" id="KW-0671">Queuosine biosynthesis</keyword>
<dbReference type="Gene3D" id="3.20.20.70">
    <property type="entry name" value="Aldolase class I"/>
    <property type="match status" value="1"/>
</dbReference>
<comment type="cofactor">
    <cofactor evidence="8">
        <name>S-adenosyl-L-methionine</name>
        <dbReference type="ChEBI" id="CHEBI:59789"/>
    </cofactor>
    <text evidence="8">Binds 1 S-adenosyl-L-methionine per subunit.</text>
</comment>
<feature type="binding site" evidence="8">
    <location>
        <position position="54"/>
    </location>
    <ligand>
        <name>[4Fe-4S] cluster</name>
        <dbReference type="ChEBI" id="CHEBI:49883"/>
        <note>4Fe-4S-S-AdoMet</note>
    </ligand>
</feature>
<comment type="caution">
    <text evidence="8">Lacks conserved residue(s) required for the propagation of feature annotation.</text>
</comment>
<feature type="domain" description="Radical SAM core" evidence="9">
    <location>
        <begin position="34"/>
        <end position="243"/>
    </location>
</feature>
<comment type="pathway">
    <text evidence="8">Purine metabolism; 7-cyano-7-deazaguanine biosynthesis.</text>
</comment>
<feature type="binding site" evidence="8">
    <location>
        <begin position="28"/>
        <end position="30"/>
    </location>
    <ligand>
        <name>substrate</name>
    </ligand>
</feature>
<dbReference type="InterPro" id="IPR024924">
    <property type="entry name" value="7-CO-7-deazaguanine_synth-like"/>
</dbReference>
<feature type="binding site" evidence="8">
    <location>
        <position position="47"/>
    </location>
    <ligand>
        <name>[4Fe-4S] cluster</name>
        <dbReference type="ChEBI" id="CHEBI:49883"/>
        <note>4Fe-4S-S-AdoMet</note>
    </ligand>
</feature>
<dbReference type="KEGG" id="svu:B1H20_22620"/>
<feature type="binding site" evidence="8">
    <location>
        <position position="56"/>
    </location>
    <ligand>
        <name>Mg(2+)</name>
        <dbReference type="ChEBI" id="CHEBI:18420"/>
    </ligand>
</feature>
<evidence type="ECO:0000256" key="7">
    <source>
        <dbReference type="ARBA" id="ARBA00023239"/>
    </source>
</evidence>
<comment type="function">
    <text evidence="8">Catalyzes the complex heterocyclic radical-mediated conversion of 6-carboxy-5,6,7,8-tetrahydropterin (CPH4) to 7-carboxy-7-deazaguanine (CDG), a step common to the biosynthetic pathways of all 7-deazapurine-containing compounds.</text>
</comment>
<comment type="similarity">
    <text evidence="8">Belongs to the radical SAM superfamily. 7-carboxy-7-deazaguanine synthase family.</text>
</comment>
<dbReference type="RefSeq" id="WP_050494848.1">
    <property type="nucleotide sequence ID" value="NZ_CP020570.1"/>
</dbReference>
<evidence type="ECO:0000256" key="5">
    <source>
        <dbReference type="ARBA" id="ARBA00023004"/>
    </source>
</evidence>
<dbReference type="PIRSF" id="PIRSF000370">
    <property type="entry name" value="QueE"/>
    <property type="match status" value="1"/>
</dbReference>
<evidence type="ECO:0000256" key="8">
    <source>
        <dbReference type="HAMAP-Rule" id="MF_00917"/>
    </source>
</evidence>
<feature type="binding site" evidence="8">
    <location>
        <position position="94"/>
    </location>
    <ligand>
        <name>S-adenosyl-L-methionine</name>
        <dbReference type="ChEBI" id="CHEBI:59789"/>
    </ligand>
</feature>
<dbReference type="PROSITE" id="PS51918">
    <property type="entry name" value="RADICAL_SAM"/>
    <property type="match status" value="1"/>
</dbReference>
<comment type="cofactor">
    <cofactor evidence="8">
        <name>[4Fe-4S] cluster</name>
        <dbReference type="ChEBI" id="CHEBI:49883"/>
    </cofactor>
    <text evidence="8">Binds 1 [4Fe-4S] cluster. The cluster is coordinated with 3 cysteines and an exchangeable S-adenosyl-L-methionine.</text>
</comment>